<dbReference type="SUPFAM" id="SSF69047">
    <property type="entry name" value="Hypothetical protein YjbJ"/>
    <property type="match status" value="1"/>
</dbReference>
<dbReference type="EMBL" id="JH651384">
    <property type="protein sequence ID" value="EIJ36448.1"/>
    <property type="molecule type" value="Genomic_DNA"/>
</dbReference>
<keyword evidence="4" id="KW-1185">Reference proteome</keyword>
<dbReference type="AlphaFoldDB" id="A0A656HHN9"/>
<dbReference type="OrthoDB" id="9796058at2"/>
<dbReference type="PIRSF" id="PIRSF039008">
    <property type="entry name" value="YjbJ"/>
    <property type="match status" value="1"/>
</dbReference>
<dbReference type="Pfam" id="PF05532">
    <property type="entry name" value="CsbD"/>
    <property type="match status" value="1"/>
</dbReference>
<dbReference type="InterPro" id="IPR026042">
    <property type="entry name" value="YjbJ"/>
</dbReference>
<feature type="domain" description="CsbD-like" evidence="2">
    <location>
        <begin position="4"/>
        <end position="56"/>
    </location>
</feature>
<comment type="similarity">
    <text evidence="1">Belongs to the UPF0337 (CsbD) family.</text>
</comment>
<evidence type="ECO:0000313" key="4">
    <source>
        <dbReference type="Proteomes" id="UP000005317"/>
    </source>
</evidence>
<sequence>MNMDQIAGNWTQLKGKIKEQFGKLTDDDMTEIEGKAEVLVGKLQERYGITREEAQKMADDMNL</sequence>
<dbReference type="InterPro" id="IPR008462">
    <property type="entry name" value="CsbD"/>
</dbReference>
<dbReference type="Gene3D" id="1.10.1470.10">
    <property type="entry name" value="YjbJ"/>
    <property type="match status" value="1"/>
</dbReference>
<gene>
    <name evidence="3" type="ORF">Thini_3948</name>
</gene>
<organism evidence="3 4">
    <name type="scientific">Thiothrix nivea (strain ATCC 35100 / DSM 5205 / JP2)</name>
    <dbReference type="NCBI Taxonomy" id="870187"/>
    <lineage>
        <taxon>Bacteria</taxon>
        <taxon>Pseudomonadati</taxon>
        <taxon>Pseudomonadota</taxon>
        <taxon>Gammaproteobacteria</taxon>
        <taxon>Thiotrichales</taxon>
        <taxon>Thiotrichaceae</taxon>
        <taxon>Thiothrix</taxon>
    </lineage>
</organism>
<dbReference type="InterPro" id="IPR036629">
    <property type="entry name" value="YjbJ_sf"/>
</dbReference>
<name>A0A656HHN9_THINJ</name>
<evidence type="ECO:0000259" key="2">
    <source>
        <dbReference type="Pfam" id="PF05532"/>
    </source>
</evidence>
<dbReference type="Proteomes" id="UP000005317">
    <property type="component" value="Unassembled WGS sequence"/>
</dbReference>
<reference evidence="4" key="1">
    <citation type="journal article" date="2011" name="Stand. Genomic Sci.">
        <title>Genome sequence of the filamentous, gliding Thiothrix nivea neotype strain (JP2(T)).</title>
        <authorList>
            <person name="Lapidus A."/>
            <person name="Nolan M."/>
            <person name="Lucas S."/>
            <person name="Glavina Del Rio T."/>
            <person name="Tice H."/>
            <person name="Cheng J.F."/>
            <person name="Tapia R."/>
            <person name="Han C."/>
            <person name="Goodwin L."/>
            <person name="Pitluck S."/>
            <person name="Liolios K."/>
            <person name="Pagani I."/>
            <person name="Ivanova N."/>
            <person name="Huntemann M."/>
            <person name="Mavromatis K."/>
            <person name="Mikhailova N."/>
            <person name="Pati A."/>
            <person name="Chen A."/>
            <person name="Palaniappan K."/>
            <person name="Land M."/>
            <person name="Brambilla E.M."/>
            <person name="Rohde M."/>
            <person name="Abt B."/>
            <person name="Verbarg S."/>
            <person name="Goker M."/>
            <person name="Bristow J."/>
            <person name="Eisen J.A."/>
            <person name="Markowitz V."/>
            <person name="Hugenholtz P."/>
            <person name="Kyrpides N.C."/>
            <person name="Klenk H.P."/>
            <person name="Woyke T."/>
        </authorList>
    </citation>
    <scope>NUCLEOTIDE SEQUENCE [LARGE SCALE GENOMIC DNA]</scope>
    <source>
        <strain evidence="4">ATCC 35100 / DSM 5205 / JP2</strain>
    </source>
</reference>
<protein>
    <submittedName>
        <fullName evidence="3">CsbD family protein</fullName>
    </submittedName>
</protein>
<evidence type="ECO:0000256" key="1">
    <source>
        <dbReference type="ARBA" id="ARBA00009129"/>
    </source>
</evidence>
<dbReference type="InterPro" id="IPR050423">
    <property type="entry name" value="UPF0337_stress_rsp"/>
</dbReference>
<proteinExistence type="inferred from homology"/>
<evidence type="ECO:0000313" key="3">
    <source>
        <dbReference type="EMBL" id="EIJ36448.1"/>
    </source>
</evidence>
<dbReference type="RefSeq" id="WP_002710320.1">
    <property type="nucleotide sequence ID" value="NZ_JH651384.1"/>
</dbReference>
<dbReference type="PANTHER" id="PTHR34977:SF1">
    <property type="entry name" value="UPF0337 PROTEIN YJBJ"/>
    <property type="match status" value="1"/>
</dbReference>
<dbReference type="PANTHER" id="PTHR34977">
    <property type="entry name" value="UPF0337 PROTEIN YJBJ"/>
    <property type="match status" value="1"/>
</dbReference>
<accession>A0A656HHN9</accession>